<dbReference type="RefSeq" id="XP_007931811.1">
    <property type="nucleotide sequence ID" value="XM_007933620.1"/>
</dbReference>
<proteinExistence type="predicted"/>
<dbReference type="GeneID" id="19334151"/>
<dbReference type="KEGG" id="pfj:MYCFIDRAFT_179564"/>
<accession>M3ALU2</accession>
<name>M3ALU2_PSEFD</name>
<evidence type="ECO:0000313" key="1">
    <source>
        <dbReference type="EMBL" id="EME78118.1"/>
    </source>
</evidence>
<dbReference type="VEuPathDB" id="FungiDB:MYCFIDRAFT_179564"/>
<dbReference type="AlphaFoldDB" id="M3ALU2"/>
<evidence type="ECO:0000313" key="2">
    <source>
        <dbReference type="Proteomes" id="UP000016932"/>
    </source>
</evidence>
<keyword evidence="2" id="KW-1185">Reference proteome</keyword>
<gene>
    <name evidence="1" type="ORF">MYCFIDRAFT_179564</name>
</gene>
<reference evidence="1 2" key="1">
    <citation type="journal article" date="2012" name="PLoS Pathog.">
        <title>Diverse lifestyles and strategies of plant pathogenesis encoded in the genomes of eighteen Dothideomycetes fungi.</title>
        <authorList>
            <person name="Ohm R.A."/>
            <person name="Feau N."/>
            <person name="Henrissat B."/>
            <person name="Schoch C.L."/>
            <person name="Horwitz B.A."/>
            <person name="Barry K.W."/>
            <person name="Condon B.J."/>
            <person name="Copeland A.C."/>
            <person name="Dhillon B."/>
            <person name="Glaser F."/>
            <person name="Hesse C.N."/>
            <person name="Kosti I."/>
            <person name="LaButti K."/>
            <person name="Lindquist E.A."/>
            <person name="Lucas S."/>
            <person name="Salamov A.A."/>
            <person name="Bradshaw R.E."/>
            <person name="Ciuffetti L."/>
            <person name="Hamelin R.C."/>
            <person name="Kema G.H.J."/>
            <person name="Lawrence C."/>
            <person name="Scott J.A."/>
            <person name="Spatafora J.W."/>
            <person name="Turgeon B.G."/>
            <person name="de Wit P.J.G.M."/>
            <person name="Zhong S."/>
            <person name="Goodwin S.B."/>
            <person name="Grigoriev I.V."/>
        </authorList>
    </citation>
    <scope>NUCLEOTIDE SEQUENCE [LARGE SCALE GENOMIC DNA]</scope>
    <source>
        <strain evidence="1 2">CIRAD86</strain>
    </source>
</reference>
<dbReference type="EMBL" id="KB446564">
    <property type="protein sequence ID" value="EME78118.1"/>
    <property type="molecule type" value="Genomic_DNA"/>
</dbReference>
<organism evidence="1 2">
    <name type="scientific">Pseudocercospora fijiensis (strain CIRAD86)</name>
    <name type="common">Black leaf streak disease fungus</name>
    <name type="synonym">Mycosphaerella fijiensis</name>
    <dbReference type="NCBI Taxonomy" id="383855"/>
    <lineage>
        <taxon>Eukaryota</taxon>
        <taxon>Fungi</taxon>
        <taxon>Dikarya</taxon>
        <taxon>Ascomycota</taxon>
        <taxon>Pezizomycotina</taxon>
        <taxon>Dothideomycetes</taxon>
        <taxon>Dothideomycetidae</taxon>
        <taxon>Mycosphaerellales</taxon>
        <taxon>Mycosphaerellaceae</taxon>
        <taxon>Pseudocercospora</taxon>
    </lineage>
</organism>
<sequence length="182" mass="20347">MCPDYQEAATLVNEDILSKCWQWQLNGADEGSVTVTSSTDCAMTVSRVTRVTTDALSPWSAACAMLKGRFFAAQFHVIRLCRGKSSRYGKIWAAAVLGMLTPACVSLQYKRPIPSWEQCVYNIQMAKKKRGSVGSLWNLAGAKRKTAKESAFLFSAPAKIRDQPKGKRNEKHQMRIVKKSFY</sequence>
<dbReference type="HOGENOM" id="CLU_1482622_0_0_1"/>
<protein>
    <submittedName>
        <fullName evidence="1">Uncharacterized protein</fullName>
    </submittedName>
</protein>
<dbReference type="Proteomes" id="UP000016932">
    <property type="component" value="Unassembled WGS sequence"/>
</dbReference>